<accession>A0A0V0HTM7</accession>
<dbReference type="GO" id="GO:0005965">
    <property type="term" value="C:protein farnesyltransferase complex"/>
    <property type="evidence" value="ECO:0007669"/>
    <property type="project" value="TreeGrafter"/>
</dbReference>
<dbReference type="GO" id="GO:0005953">
    <property type="term" value="C:CAAX-protein geranylgeranyltransferase complex"/>
    <property type="evidence" value="ECO:0007669"/>
    <property type="project" value="TreeGrafter"/>
</dbReference>
<dbReference type="PANTHER" id="PTHR11129">
    <property type="entry name" value="PROTEIN FARNESYLTRANSFERASE ALPHA SUBUNIT/RAB GERANYLGERANYL TRANSFERASE ALPHA SUBUNIT"/>
    <property type="match status" value="1"/>
</dbReference>
<protein>
    <submittedName>
        <fullName evidence="1">Putative ovule protein</fullName>
    </submittedName>
</protein>
<proteinExistence type="predicted"/>
<evidence type="ECO:0000313" key="1">
    <source>
        <dbReference type="EMBL" id="JAP23698.1"/>
    </source>
</evidence>
<dbReference type="AlphaFoldDB" id="A0A0V0HTM7"/>
<sequence>MNYRAWYHRCWLVSYMSAEQVLQEFNKSREWAGLHVADNSCFHYRERLMLRLFEESEHSQDQDASFDPELHKLLKVCFYHVVVSSTVDSICLQILFSIMNS</sequence>
<dbReference type="Gene3D" id="1.25.40.120">
    <property type="entry name" value="Protein prenylyltransferase"/>
    <property type="match status" value="1"/>
</dbReference>
<organism evidence="1">
    <name type="scientific">Solanum chacoense</name>
    <name type="common">Chaco potato</name>
    <dbReference type="NCBI Taxonomy" id="4108"/>
    <lineage>
        <taxon>Eukaryota</taxon>
        <taxon>Viridiplantae</taxon>
        <taxon>Streptophyta</taxon>
        <taxon>Embryophyta</taxon>
        <taxon>Tracheophyta</taxon>
        <taxon>Spermatophyta</taxon>
        <taxon>Magnoliopsida</taxon>
        <taxon>eudicotyledons</taxon>
        <taxon>Gunneridae</taxon>
        <taxon>Pentapetalae</taxon>
        <taxon>asterids</taxon>
        <taxon>lamiids</taxon>
        <taxon>Solanales</taxon>
        <taxon>Solanaceae</taxon>
        <taxon>Solanoideae</taxon>
        <taxon>Solaneae</taxon>
        <taxon>Solanum</taxon>
    </lineage>
</organism>
<dbReference type="SUPFAM" id="SSF48439">
    <property type="entry name" value="Protein prenylyltransferase"/>
    <property type="match status" value="1"/>
</dbReference>
<dbReference type="PANTHER" id="PTHR11129:SF10">
    <property type="entry name" value="PROTEIN PRENYLYLTRANSFERASE SUPERFAMILY PROTEIN"/>
    <property type="match status" value="1"/>
</dbReference>
<reference evidence="1" key="1">
    <citation type="submission" date="2015-12" db="EMBL/GenBank/DDBJ databases">
        <title>Gene expression during late stages of embryo sac development: a critical building block for successful pollen-pistil interactions.</title>
        <authorList>
            <person name="Liu Y."/>
            <person name="Joly V."/>
            <person name="Sabar M."/>
            <person name="Matton D.P."/>
        </authorList>
    </citation>
    <scope>NUCLEOTIDE SEQUENCE</scope>
</reference>
<dbReference type="GO" id="GO:0004660">
    <property type="term" value="F:protein farnesyltransferase activity"/>
    <property type="evidence" value="ECO:0007669"/>
    <property type="project" value="TreeGrafter"/>
</dbReference>
<name>A0A0V0HTM7_SOLCH</name>
<dbReference type="EMBL" id="GEDG01015193">
    <property type="protein sequence ID" value="JAP23698.1"/>
    <property type="molecule type" value="Transcribed_RNA"/>
</dbReference>
<dbReference type="GO" id="GO:0004662">
    <property type="term" value="F:CAAX-protein geranylgeranyltransferase activity"/>
    <property type="evidence" value="ECO:0007669"/>
    <property type="project" value="TreeGrafter"/>
</dbReference>